<evidence type="ECO:0000256" key="2">
    <source>
        <dbReference type="ARBA" id="ARBA00023054"/>
    </source>
</evidence>
<feature type="compositionally biased region" description="Pro residues" evidence="5">
    <location>
        <begin position="139"/>
        <end position="174"/>
    </location>
</feature>
<dbReference type="InterPro" id="IPR002110">
    <property type="entry name" value="Ankyrin_rpt"/>
</dbReference>
<dbReference type="GO" id="GO:0003779">
    <property type="term" value="F:actin binding"/>
    <property type="evidence" value="ECO:0007669"/>
    <property type="project" value="InterPro"/>
</dbReference>
<dbReference type="SUPFAM" id="SSF48403">
    <property type="entry name" value="Ankyrin repeat"/>
    <property type="match status" value="1"/>
</dbReference>
<evidence type="ECO:0000313" key="7">
    <source>
        <dbReference type="Proteomes" id="UP000324091"/>
    </source>
</evidence>
<feature type="compositionally biased region" description="Basic and acidic residues" evidence="5">
    <location>
        <begin position="377"/>
        <end position="388"/>
    </location>
</feature>
<feature type="compositionally biased region" description="Acidic residues" evidence="5">
    <location>
        <begin position="592"/>
        <end position="602"/>
    </location>
</feature>
<feature type="repeat" description="ANK" evidence="3">
    <location>
        <begin position="51"/>
        <end position="83"/>
    </location>
</feature>
<evidence type="ECO:0000313" key="6">
    <source>
        <dbReference type="EMBL" id="TWW57864.1"/>
    </source>
</evidence>
<feature type="coiled-coil region" evidence="4">
    <location>
        <begin position="389"/>
        <end position="416"/>
    </location>
</feature>
<feature type="region of interest" description="Disordered" evidence="5">
    <location>
        <begin position="119"/>
        <end position="184"/>
    </location>
</feature>
<evidence type="ECO:0000256" key="3">
    <source>
        <dbReference type="PROSITE-ProRule" id="PRU00023"/>
    </source>
</evidence>
<accession>A0A5C6MRF0</accession>
<evidence type="ECO:0000256" key="1">
    <source>
        <dbReference type="ARBA" id="ARBA00022737"/>
    </source>
</evidence>
<feature type="coiled-coil region" evidence="4">
    <location>
        <begin position="441"/>
        <end position="515"/>
    </location>
</feature>
<evidence type="ECO:0000256" key="4">
    <source>
        <dbReference type="SAM" id="Coils"/>
    </source>
</evidence>
<dbReference type="Proteomes" id="UP000324091">
    <property type="component" value="Chromosome 7"/>
</dbReference>
<dbReference type="InterPro" id="IPR036770">
    <property type="entry name" value="Ankyrin_rpt-contain_sf"/>
</dbReference>
<sequence length="935" mass="103569">MGRRGDTHLEQSQDWSRSDERLLQAVEQNEPEKVAALIIKKGLCPTKLDAEGKSAFHLGVSLGRLDCLEVIIAHGADITVTDGVGRRFKAIQPLALSGCLSCTEILWDFKADLDAQDEHIPSSTSSVQGGTTPRKRKAPPPPRSPLPDLSPSPALPAPSPEPRPLSASPQPPEPQQQTQVEDEEVFEEIRRLRLERGRLLQKIKTLEQQQQSALSALKELSQLKQRLKEAEAERDKLLEELKRGHGNGLSDSEDLDEMFDFSEKLLSKQSRACPDESTSEGVPDSAHLSPAPADPGTVAELRNQIKELTSQNSELALKVQMLEMFEKDDTDMQASSSDFVPITQYETLRKEFEELQDRFSKARASDDATSVAEECDEKSQKGDADAESVEALKEKLQGLKEQLAFSQTELKELREQMRLGVLSVEHGLGDTVEEEGPSQEVQQLRSRVTELEEELAQRCGDSDMVKQLTEKVEELQAALAGKQENGGEGGDAEAVKFLRGRVAELEAALAEFRNSGKEGGAAGSGDQICRLQERVVELEGQLRKCVPRSELEEVQVTLGLQCEQLARERAEVARRLNDALLDLERLRPSQAGDEEEEEEEEQSVSSEPSLPENSRHSLAAVREELEVARQEAAQVLDCLCAERESRAQDALQLKDAVPLSKHKEALAAVSEQLAQTLQELQEEKLLRGQAEQQAATLEAKLQTLEDAIPKEEHEKIKAELQRSLQASESSLAAAQEALSEKEMELRELKSQKATEHGMVSQEDHEALRLSLQAEINAATARFNDLTRKHEKTCTEVFQVQREALFNKSERQVAESQLASVQQQLADLQAKSSHIQELHKDIQESQGLVKEKDRKITELSKEVFRLKEALGALSPPLGITSSSTPTSSSSSHPTNPGQQMALQNRIAILSQQLQGRMDEEVQGLLLQILRMSQQGP</sequence>
<feature type="compositionally biased region" description="Polar residues" evidence="5">
    <location>
        <begin position="121"/>
        <end position="131"/>
    </location>
</feature>
<feature type="region of interest" description="Disordered" evidence="5">
    <location>
        <begin position="585"/>
        <end position="615"/>
    </location>
</feature>
<dbReference type="PROSITE" id="PS50088">
    <property type="entry name" value="ANK_REPEAT"/>
    <property type="match status" value="1"/>
</dbReference>
<feature type="compositionally biased region" description="Low complexity" evidence="5">
    <location>
        <begin position="874"/>
        <end position="893"/>
    </location>
</feature>
<feature type="compositionally biased region" description="Low complexity" evidence="5">
    <location>
        <begin position="603"/>
        <end position="612"/>
    </location>
</feature>
<dbReference type="AlphaFoldDB" id="A0A5C6MRF0"/>
<dbReference type="PROSITE" id="PS50297">
    <property type="entry name" value="ANK_REP_REGION"/>
    <property type="match status" value="1"/>
</dbReference>
<keyword evidence="1" id="KW-0677">Repeat</keyword>
<keyword evidence="3" id="KW-0040">ANK repeat</keyword>
<dbReference type="PANTHER" id="PTHR24129:SF2">
    <property type="entry name" value="DUF3447 DOMAIN-CONTAINING PROTEIN"/>
    <property type="match status" value="1"/>
</dbReference>
<gene>
    <name evidence="6" type="ORF">D4764_07G0005830</name>
</gene>
<keyword evidence="7" id="KW-1185">Reference proteome</keyword>
<protein>
    <submittedName>
        <fullName evidence="6">Ankyrin repeat domain-containing protein 24</fullName>
    </submittedName>
</protein>
<feature type="region of interest" description="Disordered" evidence="5">
    <location>
        <begin position="874"/>
        <end position="897"/>
    </location>
</feature>
<dbReference type="PANTHER" id="PTHR24129">
    <property type="entry name" value="ANKYCORBIN"/>
    <property type="match status" value="1"/>
</dbReference>
<feature type="coiled-coil region" evidence="4">
    <location>
        <begin position="189"/>
        <end position="247"/>
    </location>
</feature>
<dbReference type="EMBL" id="RHFK02000020">
    <property type="protein sequence ID" value="TWW57864.1"/>
    <property type="molecule type" value="Genomic_DNA"/>
</dbReference>
<comment type="caution">
    <text evidence="6">The sequence shown here is derived from an EMBL/GenBank/DDBJ whole genome shotgun (WGS) entry which is preliminary data.</text>
</comment>
<name>A0A5C6MRF0_9TELE</name>
<proteinExistence type="predicted"/>
<evidence type="ECO:0000256" key="5">
    <source>
        <dbReference type="SAM" id="MobiDB-lite"/>
    </source>
</evidence>
<feature type="region of interest" description="Disordered" evidence="5">
    <location>
        <begin position="266"/>
        <end position="305"/>
    </location>
</feature>
<reference evidence="6 7" key="1">
    <citation type="submission" date="2019-04" db="EMBL/GenBank/DDBJ databases">
        <title>Chromosome genome assembly for Takifugu flavidus.</title>
        <authorList>
            <person name="Xiao S."/>
        </authorList>
    </citation>
    <scope>NUCLEOTIDE SEQUENCE [LARGE SCALE GENOMIC DNA]</scope>
    <source>
        <strain evidence="6">HTHZ2018</strain>
        <tissue evidence="6">Muscle</tissue>
    </source>
</reference>
<dbReference type="InterPro" id="IPR042420">
    <property type="entry name" value="RAI14/UACA"/>
</dbReference>
<organism evidence="6 7">
    <name type="scientific">Takifugu flavidus</name>
    <name type="common">sansaifugu</name>
    <dbReference type="NCBI Taxonomy" id="433684"/>
    <lineage>
        <taxon>Eukaryota</taxon>
        <taxon>Metazoa</taxon>
        <taxon>Chordata</taxon>
        <taxon>Craniata</taxon>
        <taxon>Vertebrata</taxon>
        <taxon>Euteleostomi</taxon>
        <taxon>Actinopterygii</taxon>
        <taxon>Neopterygii</taxon>
        <taxon>Teleostei</taxon>
        <taxon>Neoteleostei</taxon>
        <taxon>Acanthomorphata</taxon>
        <taxon>Eupercaria</taxon>
        <taxon>Tetraodontiformes</taxon>
        <taxon>Tetradontoidea</taxon>
        <taxon>Tetraodontidae</taxon>
        <taxon>Takifugu</taxon>
    </lineage>
</organism>
<feature type="region of interest" description="Disordered" evidence="5">
    <location>
        <begin position="361"/>
        <end position="388"/>
    </location>
</feature>
<dbReference type="Gene3D" id="1.25.40.20">
    <property type="entry name" value="Ankyrin repeat-containing domain"/>
    <property type="match status" value="1"/>
</dbReference>
<feature type="coiled-coil region" evidence="4">
    <location>
        <begin position="659"/>
        <end position="868"/>
    </location>
</feature>
<keyword evidence="2 4" id="KW-0175">Coiled coil</keyword>